<name>A0A0E2E7H8_TREDN</name>
<gene>
    <name evidence="1" type="ORF">HMPREF9726_00151</name>
</gene>
<dbReference type="EMBL" id="AGDV01000001">
    <property type="protein sequence ID" value="EMB35959.1"/>
    <property type="molecule type" value="Genomic_DNA"/>
</dbReference>
<comment type="caution">
    <text evidence="1">The sequence shown here is derived from an EMBL/GenBank/DDBJ whole genome shotgun (WGS) entry which is preliminary data.</text>
</comment>
<proteinExistence type="predicted"/>
<sequence>MMLLCSIFLNAEIPVEKANFSLTQSIDLNFNYNLKAEAKNPFFELYAEAKMREYRPKFALIPQGFSLKFSPLLYREKKQLYPALSFFYGGITKSSFLNLMLLKESFEKKPFYKGIGFAPKYLIGISKSKFDASLGTEFAIKNFNLVFFSEQKPKELWPDLYFCTVYKKENETSLFNMSFFSSLTNSAYSQFNLKAPAYDQFCSGEFILAEKGTVSSIFLLSSGIKIPYGKISGIGESDLNFLGKAEYNFQSEYFEANTGTMFENDGTLKAFFQPKISVDALDLGFSYNFLRKYFEKKKLFKNFHSGGIGLGLSFTKCKFSGEVYYNDSSWDLKGQIKIPINLFFNTLFSIKGNTKLEEKSQNPFIVKNYSFLSDIKIKFNKSFNLNISASFMQKNKTVKINKSPYIVWEKGVFNFSTQAEFIKKTRLTSNSFKGEIILETAKPFIKGSLAYKISF</sequence>
<accession>A0A0E2E7H8</accession>
<evidence type="ECO:0000313" key="1">
    <source>
        <dbReference type="EMBL" id="EMB35959.1"/>
    </source>
</evidence>
<reference evidence="1" key="1">
    <citation type="submission" date="2012-01" db="EMBL/GenBank/DDBJ databases">
        <title>The Genome Sequence of Treponema denticola H-22.</title>
        <authorList>
            <consortium name="The Broad Institute Genome Sequencing Platform"/>
            <person name="Earl A."/>
            <person name="Ward D."/>
            <person name="Feldgarden M."/>
            <person name="Gevers D."/>
            <person name="Blanton J.M."/>
            <person name="Fenno C.J."/>
            <person name="Baranova O.V."/>
            <person name="Mathney J."/>
            <person name="Dewhirst F.E."/>
            <person name="Izard J."/>
            <person name="Young S.K."/>
            <person name="Zeng Q."/>
            <person name="Gargeya S."/>
            <person name="Fitzgerald M."/>
            <person name="Haas B."/>
            <person name="Abouelleil A."/>
            <person name="Alvarado L."/>
            <person name="Arachchi H.M."/>
            <person name="Berlin A."/>
            <person name="Chapman S.B."/>
            <person name="Gearin G."/>
            <person name="Goldberg J."/>
            <person name="Griggs A."/>
            <person name="Gujja S."/>
            <person name="Hansen M."/>
            <person name="Heiman D."/>
            <person name="Howarth C."/>
            <person name="Larimer J."/>
            <person name="Lui A."/>
            <person name="MacDonald P.J.P."/>
            <person name="McCowen C."/>
            <person name="Montmayeur A."/>
            <person name="Murphy C."/>
            <person name="Neiman D."/>
            <person name="Pearson M."/>
            <person name="Priest M."/>
            <person name="Roberts A."/>
            <person name="Saif S."/>
            <person name="Shea T."/>
            <person name="Sisk P."/>
            <person name="Stolte C."/>
            <person name="Sykes S."/>
            <person name="Wortman J."/>
            <person name="Nusbaum C."/>
            <person name="Birren B."/>
        </authorList>
    </citation>
    <scope>NUCLEOTIDE SEQUENCE [LARGE SCALE GENOMIC DNA]</scope>
    <source>
        <strain evidence="1">H-22</strain>
    </source>
</reference>
<dbReference type="PATRIC" id="fig|999432.5.peg.155"/>
<dbReference type="AlphaFoldDB" id="A0A0E2E7H8"/>
<dbReference type="RefSeq" id="WP_002682659.1">
    <property type="nucleotide sequence ID" value="NZ_CM001795.1"/>
</dbReference>
<dbReference type="Proteomes" id="UP000011705">
    <property type="component" value="Chromosome"/>
</dbReference>
<organism evidence="1">
    <name type="scientific">Treponema denticola H-22</name>
    <dbReference type="NCBI Taxonomy" id="999432"/>
    <lineage>
        <taxon>Bacteria</taxon>
        <taxon>Pseudomonadati</taxon>
        <taxon>Spirochaetota</taxon>
        <taxon>Spirochaetia</taxon>
        <taxon>Spirochaetales</taxon>
        <taxon>Treponemataceae</taxon>
        <taxon>Treponema</taxon>
    </lineage>
</organism>
<dbReference type="HOGENOM" id="CLU_604006_0_0_12"/>
<protein>
    <submittedName>
        <fullName evidence="1">Uncharacterized protein</fullName>
    </submittedName>
</protein>